<feature type="non-terminal residue" evidence="1">
    <location>
        <position position="1"/>
    </location>
</feature>
<gene>
    <name evidence="1" type="ORF">S12H4_52984</name>
</gene>
<name>X1U4C4_9ZZZZ</name>
<dbReference type="EMBL" id="BARW01033682">
    <property type="protein sequence ID" value="GAJ12349.1"/>
    <property type="molecule type" value="Genomic_DNA"/>
</dbReference>
<dbReference type="AlphaFoldDB" id="X1U4C4"/>
<sequence length="236" mass="26021">VLDSPDLSLLELRLEPDEDEYRLGETANVSVCLVNPFPHPVLVETPSFFMFNGEFEDQLELFIEVVTFNPEGEPLTVEPDSELILDICSVKPSEQGLFTLHAKLGPLSADYVVQILDSNTTKYFTYSDLTVTPGTIELGAKVKVSFEITNILRRATHFGYAVTVEVPMYGDPYPSSSYSIMGSTSLEGYETKTISHVDTPATLGTYKVSVGELEAYFHVVSSIITVNGTLGSERYP</sequence>
<protein>
    <submittedName>
        <fullName evidence="1">Uncharacterized protein</fullName>
    </submittedName>
</protein>
<comment type="caution">
    <text evidence="1">The sequence shown here is derived from an EMBL/GenBank/DDBJ whole genome shotgun (WGS) entry which is preliminary data.</text>
</comment>
<evidence type="ECO:0000313" key="1">
    <source>
        <dbReference type="EMBL" id="GAJ12349.1"/>
    </source>
</evidence>
<proteinExistence type="predicted"/>
<reference evidence="1" key="1">
    <citation type="journal article" date="2014" name="Front. Microbiol.">
        <title>High frequency of phylogenetically diverse reductive dehalogenase-homologous genes in deep subseafloor sedimentary metagenomes.</title>
        <authorList>
            <person name="Kawai M."/>
            <person name="Futagami T."/>
            <person name="Toyoda A."/>
            <person name="Takaki Y."/>
            <person name="Nishi S."/>
            <person name="Hori S."/>
            <person name="Arai W."/>
            <person name="Tsubouchi T."/>
            <person name="Morono Y."/>
            <person name="Uchiyama I."/>
            <person name="Ito T."/>
            <person name="Fujiyama A."/>
            <person name="Inagaki F."/>
            <person name="Takami H."/>
        </authorList>
    </citation>
    <scope>NUCLEOTIDE SEQUENCE</scope>
    <source>
        <strain evidence="1">Expedition CK06-06</strain>
    </source>
</reference>
<accession>X1U4C4</accession>
<feature type="non-terminal residue" evidence="1">
    <location>
        <position position="236"/>
    </location>
</feature>
<organism evidence="1">
    <name type="scientific">marine sediment metagenome</name>
    <dbReference type="NCBI Taxonomy" id="412755"/>
    <lineage>
        <taxon>unclassified sequences</taxon>
        <taxon>metagenomes</taxon>
        <taxon>ecological metagenomes</taxon>
    </lineage>
</organism>